<keyword evidence="4" id="KW-0804">Transcription</keyword>
<reference evidence="6 7" key="1">
    <citation type="journal article" date="2020" name="Genes (Basel)">
        <title>Genomic Comparison of Insect Gut Symbionts from Divergent Burkholderia Subclades.</title>
        <authorList>
            <person name="Takeshita K."/>
            <person name="Kikuchi Y."/>
        </authorList>
    </citation>
    <scope>NUCLEOTIDE SEQUENCE [LARGE SCALE GENOMIC DNA]</scope>
    <source>
        <strain evidence="6 7">PGU16</strain>
    </source>
</reference>
<sequence>MLVALCLRQSLVMVSSNGNQVYDGVIDRGAALIVPPGSELRGTCHTPADFLYVYVPSHWLAAWLDDDAGESNVTSLLTAAPLHIRDTVVIKLTATLLRALHGKALTSSMYADGITVSILARLLEIVVARASVKPARGSSVSPLEAWRVKIAIDFIDQRIDVGLTLAELGAAVGLSPMHFAARFRAATGTSPHTFILRRRIEHAQTLLATTTSTVADIAFSVGFRTQAHFTTVFRRHVDDTPHRWRAKHGAIESTMSRGA</sequence>
<evidence type="ECO:0000256" key="4">
    <source>
        <dbReference type="ARBA" id="ARBA00023163"/>
    </source>
</evidence>
<dbReference type="PANTHER" id="PTHR46796:SF14">
    <property type="entry name" value="TRANSCRIPTIONAL REGULATORY PROTEIN"/>
    <property type="match status" value="1"/>
</dbReference>
<dbReference type="SUPFAM" id="SSF46689">
    <property type="entry name" value="Homeodomain-like"/>
    <property type="match status" value="2"/>
</dbReference>
<keyword evidence="2" id="KW-0238">DNA-binding</keyword>
<dbReference type="Pfam" id="PF12833">
    <property type="entry name" value="HTH_18"/>
    <property type="match status" value="1"/>
</dbReference>
<protein>
    <recommendedName>
        <fullName evidence="5">HTH araC/xylS-type domain-containing protein</fullName>
    </recommendedName>
</protein>
<evidence type="ECO:0000256" key="2">
    <source>
        <dbReference type="ARBA" id="ARBA00023125"/>
    </source>
</evidence>
<keyword evidence="7" id="KW-1185">Reference proteome</keyword>
<dbReference type="EMBL" id="AP023175">
    <property type="protein sequence ID" value="BCF90900.1"/>
    <property type="molecule type" value="Genomic_DNA"/>
</dbReference>
<dbReference type="InterPro" id="IPR009057">
    <property type="entry name" value="Homeodomain-like_sf"/>
</dbReference>
<feature type="domain" description="HTH araC/xylS-type" evidence="5">
    <location>
        <begin position="149"/>
        <end position="247"/>
    </location>
</feature>
<accession>A0A7I8BS23</accession>
<dbReference type="SUPFAM" id="SSF51215">
    <property type="entry name" value="Regulatory protein AraC"/>
    <property type="match status" value="1"/>
</dbReference>
<dbReference type="InterPro" id="IPR037923">
    <property type="entry name" value="HTH-like"/>
</dbReference>
<dbReference type="InterPro" id="IPR018060">
    <property type="entry name" value="HTH_AraC"/>
</dbReference>
<evidence type="ECO:0000313" key="7">
    <source>
        <dbReference type="Proteomes" id="UP000510888"/>
    </source>
</evidence>
<evidence type="ECO:0000256" key="3">
    <source>
        <dbReference type="ARBA" id="ARBA00023159"/>
    </source>
</evidence>
<proteinExistence type="predicted"/>
<dbReference type="InterPro" id="IPR018062">
    <property type="entry name" value="HTH_AraC-typ_CS"/>
</dbReference>
<evidence type="ECO:0000313" key="6">
    <source>
        <dbReference type="EMBL" id="BCF90900.1"/>
    </source>
</evidence>
<evidence type="ECO:0000256" key="1">
    <source>
        <dbReference type="ARBA" id="ARBA00023015"/>
    </source>
</evidence>
<dbReference type="GO" id="GO:0043565">
    <property type="term" value="F:sequence-specific DNA binding"/>
    <property type="evidence" value="ECO:0007669"/>
    <property type="project" value="InterPro"/>
</dbReference>
<dbReference type="PROSITE" id="PS01124">
    <property type="entry name" value="HTH_ARAC_FAMILY_2"/>
    <property type="match status" value="1"/>
</dbReference>
<dbReference type="AlphaFoldDB" id="A0A7I8BS23"/>
<organism evidence="6 7">
    <name type="scientific">Paraburkholderia largidicola</name>
    <dbReference type="NCBI Taxonomy" id="3014751"/>
    <lineage>
        <taxon>Bacteria</taxon>
        <taxon>Pseudomonadati</taxon>
        <taxon>Pseudomonadota</taxon>
        <taxon>Betaproteobacteria</taxon>
        <taxon>Burkholderiales</taxon>
        <taxon>Burkholderiaceae</taxon>
        <taxon>Paraburkholderia</taxon>
    </lineage>
</organism>
<keyword evidence="3" id="KW-0010">Activator</keyword>
<dbReference type="SMART" id="SM00342">
    <property type="entry name" value="HTH_ARAC"/>
    <property type="match status" value="1"/>
</dbReference>
<dbReference type="PROSITE" id="PS00041">
    <property type="entry name" value="HTH_ARAC_FAMILY_1"/>
    <property type="match status" value="1"/>
</dbReference>
<gene>
    <name evidence="6" type="ORF">PPGU16_39670</name>
</gene>
<dbReference type="Gene3D" id="1.10.10.60">
    <property type="entry name" value="Homeodomain-like"/>
    <property type="match status" value="2"/>
</dbReference>
<dbReference type="Proteomes" id="UP000510888">
    <property type="component" value="Chromosome 2"/>
</dbReference>
<evidence type="ECO:0000259" key="5">
    <source>
        <dbReference type="PROSITE" id="PS01124"/>
    </source>
</evidence>
<name>A0A7I8BS23_9BURK</name>
<dbReference type="KEGG" id="plad:PPGU16_39670"/>
<dbReference type="GO" id="GO:0003700">
    <property type="term" value="F:DNA-binding transcription factor activity"/>
    <property type="evidence" value="ECO:0007669"/>
    <property type="project" value="InterPro"/>
</dbReference>
<dbReference type="InterPro" id="IPR050204">
    <property type="entry name" value="AraC_XylS_family_regulators"/>
</dbReference>
<dbReference type="PANTHER" id="PTHR46796">
    <property type="entry name" value="HTH-TYPE TRANSCRIPTIONAL ACTIVATOR RHAS-RELATED"/>
    <property type="match status" value="1"/>
</dbReference>
<keyword evidence="1" id="KW-0805">Transcription regulation</keyword>